<dbReference type="AlphaFoldDB" id="A0A517ZPF9"/>
<gene>
    <name evidence="1" type="ORF">Mal52_28480</name>
</gene>
<keyword evidence="2" id="KW-1185">Reference proteome</keyword>
<accession>A0A517ZPF9</accession>
<reference evidence="1 2" key="1">
    <citation type="submission" date="2019-02" db="EMBL/GenBank/DDBJ databases">
        <title>Deep-cultivation of Planctomycetes and their phenomic and genomic characterization uncovers novel biology.</title>
        <authorList>
            <person name="Wiegand S."/>
            <person name="Jogler M."/>
            <person name="Boedeker C."/>
            <person name="Pinto D."/>
            <person name="Vollmers J."/>
            <person name="Rivas-Marin E."/>
            <person name="Kohn T."/>
            <person name="Peeters S.H."/>
            <person name="Heuer A."/>
            <person name="Rast P."/>
            <person name="Oberbeckmann S."/>
            <person name="Bunk B."/>
            <person name="Jeske O."/>
            <person name="Meyerdierks A."/>
            <person name="Storesund J.E."/>
            <person name="Kallscheuer N."/>
            <person name="Luecker S."/>
            <person name="Lage O.M."/>
            <person name="Pohl T."/>
            <person name="Merkel B.J."/>
            <person name="Hornburger P."/>
            <person name="Mueller R.-W."/>
            <person name="Bruemmer F."/>
            <person name="Labrenz M."/>
            <person name="Spormann A.M."/>
            <person name="Op den Camp H."/>
            <person name="Overmann J."/>
            <person name="Amann R."/>
            <person name="Jetten M.S.M."/>
            <person name="Mascher T."/>
            <person name="Medema M.H."/>
            <person name="Devos D.P."/>
            <person name="Kaster A.-K."/>
            <person name="Ovreas L."/>
            <person name="Rohde M."/>
            <person name="Galperin M.Y."/>
            <person name="Jogler C."/>
        </authorList>
    </citation>
    <scope>NUCLEOTIDE SEQUENCE [LARGE SCALE GENOMIC DNA]</scope>
    <source>
        <strain evidence="1 2">Mal52</strain>
    </source>
</reference>
<dbReference type="KEGG" id="sdyn:Mal52_28480"/>
<proteinExistence type="predicted"/>
<dbReference type="Proteomes" id="UP000319383">
    <property type="component" value="Chromosome"/>
</dbReference>
<organism evidence="1 2">
    <name type="scientific">Symmachiella dynata</name>
    <dbReference type="NCBI Taxonomy" id="2527995"/>
    <lineage>
        <taxon>Bacteria</taxon>
        <taxon>Pseudomonadati</taxon>
        <taxon>Planctomycetota</taxon>
        <taxon>Planctomycetia</taxon>
        <taxon>Planctomycetales</taxon>
        <taxon>Planctomycetaceae</taxon>
        <taxon>Symmachiella</taxon>
    </lineage>
</organism>
<name>A0A517ZPF9_9PLAN</name>
<dbReference type="EMBL" id="CP036276">
    <property type="protein sequence ID" value="QDU44367.1"/>
    <property type="molecule type" value="Genomic_DNA"/>
</dbReference>
<evidence type="ECO:0000313" key="1">
    <source>
        <dbReference type="EMBL" id="QDU44367.1"/>
    </source>
</evidence>
<sequence>MLAETENYAPTIITSATRLAMSVAAAVAWCLQWFYDIRYLPPSISIGLPSCPLLIAANFCKRPSVR</sequence>
<protein>
    <submittedName>
        <fullName evidence="1">Uncharacterized protein</fullName>
    </submittedName>
</protein>
<evidence type="ECO:0000313" key="2">
    <source>
        <dbReference type="Proteomes" id="UP000319383"/>
    </source>
</evidence>